<dbReference type="RefSeq" id="WP_096356969.1">
    <property type="nucleotide sequence ID" value="NZ_AP014946.1"/>
</dbReference>
<evidence type="ECO:0000313" key="4">
    <source>
        <dbReference type="EMBL" id="BAT60607.1"/>
    </source>
</evidence>
<protein>
    <recommendedName>
        <fullName evidence="3">Pre-toxin TG domain-containing protein</fullName>
    </recommendedName>
</protein>
<gene>
    <name evidence="4" type="ORF">GJW-30_1_03155</name>
</gene>
<dbReference type="KEGG" id="vgo:GJW-30_1_03155"/>
<keyword evidence="2" id="KW-0964">Secreted</keyword>
<dbReference type="OrthoDB" id="5180574at2"/>
<accession>A0A0S3PXG3</accession>
<proteinExistence type="predicted"/>
<evidence type="ECO:0000313" key="5">
    <source>
        <dbReference type="Proteomes" id="UP000236884"/>
    </source>
</evidence>
<evidence type="ECO:0000259" key="3">
    <source>
        <dbReference type="Pfam" id="PF14449"/>
    </source>
</evidence>
<dbReference type="AlphaFoldDB" id="A0A0S3PXG3"/>
<dbReference type="Pfam" id="PF14449">
    <property type="entry name" value="PT-TG"/>
    <property type="match status" value="1"/>
</dbReference>
<dbReference type="GO" id="GO:0005576">
    <property type="term" value="C:extracellular region"/>
    <property type="evidence" value="ECO:0007669"/>
    <property type="project" value="UniProtKB-SubCell"/>
</dbReference>
<evidence type="ECO:0000256" key="2">
    <source>
        <dbReference type="ARBA" id="ARBA00022525"/>
    </source>
</evidence>
<dbReference type="EMBL" id="AP014946">
    <property type="protein sequence ID" value="BAT60607.1"/>
    <property type="molecule type" value="Genomic_DNA"/>
</dbReference>
<dbReference type="InterPro" id="IPR027797">
    <property type="entry name" value="PT-TG_dom"/>
</dbReference>
<name>A0A0S3PXG3_9BRAD</name>
<reference evidence="4 5" key="1">
    <citation type="submission" date="2015-08" db="EMBL/GenBank/DDBJ databases">
        <title>Investigation of the bacterial diversity of lava forest soil.</title>
        <authorList>
            <person name="Lee J.S."/>
        </authorList>
    </citation>
    <scope>NUCLEOTIDE SEQUENCE [LARGE SCALE GENOMIC DNA]</scope>
    <source>
        <strain evidence="4 5">GJW-30</strain>
    </source>
</reference>
<feature type="domain" description="Pre-toxin TG" evidence="3">
    <location>
        <begin position="202"/>
        <end position="254"/>
    </location>
</feature>
<sequence length="605" mass="66740">MSNIRPYKRALEDVKALLDKTLASGKSSSFEIAFLRATVAIMETDLQTPKKLLELDDLASPGQSGATIWRKGAQDAAEKQLCPDLKDPQKYREFDEGYAKLSLELRQNVRKKTIVLGDTQILKVTHNRRTVEVVDMIATALTTSFQFHKTDADFFRNPPMVGLKRLLDQDRPDLEQALRAALALPSDIVEYNLPKEKRPAYEETVEFVVSFIPIIGSLVAGYEVISGKDLFGRELSDVERGILAAGILLPFAARSVKSGRALYQAERMATLYGEDAAKHAYAMAMGERLSSDLMTWSLLREARATVATEKKIANDVASDLSDRLTLLLKDARSATPQAVDVVFEDAFKALVKKTDKLAGLDSLAVERIAAKGINESHVKGQLLEEMLENRVASWLREGTAKKALGLDHVTGKIEFVPGHMVRDLSGRQITDGILVTQVRDELQIVAVFECKAGKHASRELSKGVTSRGDLSKNAEAELRAYAKDVLREVQEQARLEGRTATDTLESIMNDVKLNELGGQVRRDIERLVDSSIFIGSLRTPVKVSPKTTKFFGVLPSDVKASAITKQLKENGITNFEVMGINMSEKELKAAAKTLADSLKLTIVEP</sequence>
<organism evidence="4 5">
    <name type="scientific">Variibacter gotjawalensis</name>
    <dbReference type="NCBI Taxonomy" id="1333996"/>
    <lineage>
        <taxon>Bacteria</taxon>
        <taxon>Pseudomonadati</taxon>
        <taxon>Pseudomonadota</taxon>
        <taxon>Alphaproteobacteria</taxon>
        <taxon>Hyphomicrobiales</taxon>
        <taxon>Nitrobacteraceae</taxon>
        <taxon>Variibacter</taxon>
    </lineage>
</organism>
<dbReference type="Proteomes" id="UP000236884">
    <property type="component" value="Chromosome"/>
</dbReference>
<comment type="subcellular location">
    <subcellularLocation>
        <location evidence="1">Secreted</location>
    </subcellularLocation>
</comment>
<evidence type="ECO:0000256" key="1">
    <source>
        <dbReference type="ARBA" id="ARBA00004613"/>
    </source>
</evidence>
<keyword evidence="5" id="KW-1185">Reference proteome</keyword>